<dbReference type="InterPro" id="IPR052350">
    <property type="entry name" value="Metallo-dep_Lactonases"/>
</dbReference>
<dbReference type="Gene3D" id="3.20.20.140">
    <property type="entry name" value="Metal-dependent hydrolases"/>
    <property type="match status" value="1"/>
</dbReference>
<dbReference type="InterPro" id="IPR032466">
    <property type="entry name" value="Metal_Hydrolase"/>
</dbReference>
<dbReference type="RefSeq" id="WP_326076056.1">
    <property type="nucleotide sequence ID" value="NZ_JARLKY010000109.1"/>
</dbReference>
<feature type="domain" description="Amidohydrolase-related" evidence="2">
    <location>
        <begin position="3"/>
        <end position="277"/>
    </location>
</feature>
<evidence type="ECO:0000313" key="4">
    <source>
        <dbReference type="Proteomes" id="UP001338137"/>
    </source>
</evidence>
<comment type="caution">
    <text evidence="3">The sequence shown here is derived from an EMBL/GenBank/DDBJ whole genome shotgun (WGS) entry which is preliminary data.</text>
</comment>
<dbReference type="PANTHER" id="PTHR43569">
    <property type="entry name" value="AMIDOHYDROLASE"/>
    <property type="match status" value="1"/>
</dbReference>
<dbReference type="Proteomes" id="UP001338137">
    <property type="component" value="Unassembled WGS sequence"/>
</dbReference>
<protein>
    <submittedName>
        <fullName evidence="3">Amidohydrolase family protein</fullName>
    </submittedName>
</protein>
<organism evidence="3 4">
    <name type="scientific">Paenibacillus alba</name>
    <dbReference type="NCBI Taxonomy" id="1197127"/>
    <lineage>
        <taxon>Bacteria</taxon>
        <taxon>Bacillati</taxon>
        <taxon>Bacillota</taxon>
        <taxon>Bacilli</taxon>
        <taxon>Bacillales</taxon>
        <taxon>Paenibacillaceae</taxon>
        <taxon>Paenibacillus</taxon>
    </lineage>
</organism>
<gene>
    <name evidence="3" type="ORF">P4I72_33180</name>
</gene>
<dbReference type="Pfam" id="PF04909">
    <property type="entry name" value="Amidohydro_2"/>
    <property type="match status" value="1"/>
</dbReference>
<evidence type="ECO:0000313" key="3">
    <source>
        <dbReference type="EMBL" id="MEC0231962.1"/>
    </source>
</evidence>
<keyword evidence="4" id="KW-1185">Reference proteome</keyword>
<comment type="similarity">
    <text evidence="1">Belongs to the metallo-dependent hydrolases superfamily.</text>
</comment>
<proteinExistence type="inferred from homology"/>
<accession>A0ABU6GCS8</accession>
<dbReference type="EMBL" id="JARLKY010000109">
    <property type="protein sequence ID" value="MEC0231962.1"/>
    <property type="molecule type" value="Genomic_DNA"/>
</dbReference>
<evidence type="ECO:0000256" key="1">
    <source>
        <dbReference type="ARBA" id="ARBA00038310"/>
    </source>
</evidence>
<dbReference type="InterPro" id="IPR006680">
    <property type="entry name" value="Amidohydro-rel"/>
</dbReference>
<sequence>MIIDAHQHFWNLEKVAYPWLDPSYGSICRSFEADELEPLICKAGINKTVIVQAMNSYEDTEYMLKVAAEREWVGAVVGWVPLNIPEVADRKLQEYAANPYFKGVRHLIHEEKDPDWVIRDSVIEGLKILSSFGLTFDIVGVFPNHLKHIPYLAEKIPDLRMVIDHFAKPPIKEKQMGAWAEQFAAAAQYPNVYAKVSGLNTAADWHTWNSEDLRPYIDYALTHFGADRLMFGSDWPVANLAGDFEKVWKQTNHTISDYSEDERTAILGGTAAKFYGIQAE</sequence>
<name>A0ABU6GCS8_9BACL</name>
<dbReference type="SUPFAM" id="SSF51556">
    <property type="entry name" value="Metallo-dependent hydrolases"/>
    <property type="match status" value="1"/>
</dbReference>
<evidence type="ECO:0000259" key="2">
    <source>
        <dbReference type="Pfam" id="PF04909"/>
    </source>
</evidence>
<reference evidence="3 4" key="1">
    <citation type="submission" date="2023-03" db="EMBL/GenBank/DDBJ databases">
        <title>Bacillus Genome Sequencing.</title>
        <authorList>
            <person name="Dunlap C."/>
        </authorList>
    </citation>
    <scope>NUCLEOTIDE SEQUENCE [LARGE SCALE GENOMIC DNA]</scope>
    <source>
        <strain evidence="3 4">BD-533</strain>
    </source>
</reference>
<dbReference type="PANTHER" id="PTHR43569:SF2">
    <property type="entry name" value="AMIDOHYDROLASE-RELATED DOMAIN-CONTAINING PROTEIN"/>
    <property type="match status" value="1"/>
</dbReference>